<dbReference type="Pfam" id="PF07690">
    <property type="entry name" value="MFS_1"/>
    <property type="match status" value="1"/>
</dbReference>
<dbReference type="PANTHER" id="PTHR23526:SF4">
    <property type="entry name" value="INTEGRAL MEMBRANE TRANSPORT PROTEIN"/>
    <property type="match status" value="1"/>
</dbReference>
<feature type="transmembrane region" description="Helical" evidence="5">
    <location>
        <begin position="71"/>
        <end position="90"/>
    </location>
</feature>
<dbReference type="EMBL" id="FNIB01000008">
    <property type="protein sequence ID" value="SDN96730.1"/>
    <property type="molecule type" value="Genomic_DNA"/>
</dbReference>
<dbReference type="InterPro" id="IPR020846">
    <property type="entry name" value="MFS_dom"/>
</dbReference>
<evidence type="ECO:0000313" key="7">
    <source>
        <dbReference type="EMBL" id="SDN96730.1"/>
    </source>
</evidence>
<proteinExistence type="predicted"/>
<dbReference type="STRING" id="1424659.SAMN05216368_108219"/>
<evidence type="ECO:0000256" key="2">
    <source>
        <dbReference type="ARBA" id="ARBA00022692"/>
    </source>
</evidence>
<dbReference type="EMBL" id="SOFD01000002">
    <property type="protein sequence ID" value="TFB82312.1"/>
    <property type="molecule type" value="Genomic_DNA"/>
</dbReference>
<evidence type="ECO:0000259" key="6">
    <source>
        <dbReference type="PROSITE" id="PS50850"/>
    </source>
</evidence>
<name>A0A4R8VIV0_9MICO</name>
<evidence type="ECO:0000256" key="1">
    <source>
        <dbReference type="ARBA" id="ARBA00004651"/>
    </source>
</evidence>
<feature type="transmembrane region" description="Helical" evidence="5">
    <location>
        <begin position="279"/>
        <end position="296"/>
    </location>
</feature>
<dbReference type="RefSeq" id="WP_092341296.1">
    <property type="nucleotide sequence ID" value="NZ_FNIB01000008.1"/>
</dbReference>
<feature type="transmembrane region" description="Helical" evidence="5">
    <location>
        <begin position="133"/>
        <end position="158"/>
    </location>
</feature>
<keyword evidence="10" id="KW-1185">Reference proteome</keyword>
<feature type="domain" description="Major facilitator superfamily (MFS) profile" evidence="6">
    <location>
        <begin position="1"/>
        <end position="391"/>
    </location>
</feature>
<reference evidence="8 10" key="2">
    <citation type="submission" date="2019-03" db="EMBL/GenBank/DDBJ databases">
        <title>Genomics of glacier-inhabiting Cryobacterium strains.</title>
        <authorList>
            <person name="Liu Q."/>
            <person name="Xin Y.-H."/>
        </authorList>
    </citation>
    <scope>NUCLEOTIDE SEQUENCE [LARGE SCALE GENOMIC DNA]</scope>
    <source>
        <strain evidence="8 10">Hh8</strain>
    </source>
</reference>
<gene>
    <name evidence="8" type="ORF">E3O21_01265</name>
    <name evidence="7" type="ORF">SAMN05216368_108219</name>
</gene>
<dbReference type="PROSITE" id="PS50850">
    <property type="entry name" value="MFS"/>
    <property type="match status" value="1"/>
</dbReference>
<dbReference type="GO" id="GO:0005886">
    <property type="term" value="C:plasma membrane"/>
    <property type="evidence" value="ECO:0007669"/>
    <property type="project" value="UniProtKB-SubCell"/>
</dbReference>
<feature type="transmembrane region" description="Helical" evidence="5">
    <location>
        <begin position="39"/>
        <end position="59"/>
    </location>
</feature>
<dbReference type="InterPro" id="IPR036259">
    <property type="entry name" value="MFS_trans_sf"/>
</dbReference>
<evidence type="ECO:0000256" key="5">
    <source>
        <dbReference type="SAM" id="Phobius"/>
    </source>
</evidence>
<dbReference type="InterPro" id="IPR052528">
    <property type="entry name" value="Sugar_transport-like"/>
</dbReference>
<feature type="transmembrane region" description="Helical" evidence="5">
    <location>
        <begin position="350"/>
        <end position="381"/>
    </location>
</feature>
<dbReference type="Gene3D" id="1.20.1250.20">
    <property type="entry name" value="MFS general substrate transporter like domains"/>
    <property type="match status" value="2"/>
</dbReference>
<dbReference type="GO" id="GO:0022857">
    <property type="term" value="F:transmembrane transporter activity"/>
    <property type="evidence" value="ECO:0007669"/>
    <property type="project" value="InterPro"/>
</dbReference>
<evidence type="ECO:0000256" key="3">
    <source>
        <dbReference type="ARBA" id="ARBA00022989"/>
    </source>
</evidence>
<reference evidence="7 9" key="1">
    <citation type="submission" date="2016-10" db="EMBL/GenBank/DDBJ databases">
        <authorList>
            <person name="Varghese N."/>
            <person name="Submissions S."/>
        </authorList>
    </citation>
    <scope>NUCLEOTIDE SEQUENCE [LARGE SCALE GENOMIC DNA]</scope>
    <source>
        <strain evidence="7 9">CGMCC 1.11215</strain>
    </source>
</reference>
<dbReference type="Proteomes" id="UP000298252">
    <property type="component" value="Unassembled WGS sequence"/>
</dbReference>
<dbReference type="AlphaFoldDB" id="A0A4R8VIV0"/>
<dbReference type="PANTHER" id="PTHR23526">
    <property type="entry name" value="INTEGRAL MEMBRANE TRANSPORT PROTEIN-RELATED"/>
    <property type="match status" value="1"/>
</dbReference>
<evidence type="ECO:0000256" key="4">
    <source>
        <dbReference type="ARBA" id="ARBA00023136"/>
    </source>
</evidence>
<evidence type="ECO:0000313" key="8">
    <source>
        <dbReference type="EMBL" id="TFB82312.1"/>
    </source>
</evidence>
<comment type="subcellular location">
    <subcellularLocation>
        <location evidence="1">Cell membrane</location>
        <topology evidence="1">Multi-pass membrane protein</topology>
    </subcellularLocation>
</comment>
<feature type="transmembrane region" description="Helical" evidence="5">
    <location>
        <begin position="244"/>
        <end position="267"/>
    </location>
</feature>
<sequence length="391" mass="40747">MSLRQWPWALFQHAMLVQLIAYIVRPTAAYRALELGVPLTWLGLVASSFAVLPLFIAVFVGRIADVRGERLVLILGAMLFAIAAAGLVFWTPTLTLLLAWNVLLGLGHLLSVVGQQSRVAKSDDKRLDAAFGYYTVAGTIGQAAGPGVIAIVGGSSILPPTSTLFLIAFIAAVLLLVPTGFLARREPNGTLAAPAPSGSLRAALRAPKATRRRMIGAMLVSMMVLAAVDLLSVYLPALGVERQIPASVIGILLMVRAIATIVSRFFLGPLAARFGRDRLIVGSTAVSAVAVTMLTLPLNVWFLGAALVLAGVSLGIGQPLTMSVIALTAPPGTRGTWLALRLSANRFGQSAVPAVVGLVAASWGVPGVFAATAAGLAVVAVTSGRMNRRPK</sequence>
<feature type="transmembrane region" description="Helical" evidence="5">
    <location>
        <begin position="164"/>
        <end position="183"/>
    </location>
</feature>
<dbReference type="Proteomes" id="UP000199639">
    <property type="component" value="Unassembled WGS sequence"/>
</dbReference>
<organism evidence="7 9">
    <name type="scientific">Cryobacterium flavum</name>
    <dbReference type="NCBI Taxonomy" id="1424659"/>
    <lineage>
        <taxon>Bacteria</taxon>
        <taxon>Bacillati</taxon>
        <taxon>Actinomycetota</taxon>
        <taxon>Actinomycetes</taxon>
        <taxon>Micrococcales</taxon>
        <taxon>Microbacteriaceae</taxon>
        <taxon>Cryobacterium</taxon>
    </lineage>
</organism>
<keyword evidence="2 5" id="KW-0812">Transmembrane</keyword>
<keyword evidence="3 5" id="KW-1133">Transmembrane helix</keyword>
<protein>
    <submittedName>
        <fullName evidence="8">MFS transporter</fullName>
    </submittedName>
    <submittedName>
        <fullName evidence="7">Major Facilitator Superfamily protein</fullName>
    </submittedName>
</protein>
<accession>A0A4R8VIV0</accession>
<dbReference type="InterPro" id="IPR011701">
    <property type="entry name" value="MFS"/>
</dbReference>
<keyword evidence="4 5" id="KW-0472">Membrane</keyword>
<evidence type="ECO:0000313" key="10">
    <source>
        <dbReference type="Proteomes" id="UP000298252"/>
    </source>
</evidence>
<feature type="transmembrane region" description="Helical" evidence="5">
    <location>
        <begin position="96"/>
        <end position="113"/>
    </location>
</feature>
<evidence type="ECO:0000313" key="9">
    <source>
        <dbReference type="Proteomes" id="UP000199639"/>
    </source>
</evidence>
<feature type="transmembrane region" description="Helical" evidence="5">
    <location>
        <begin position="215"/>
        <end position="238"/>
    </location>
</feature>
<dbReference type="SUPFAM" id="SSF103473">
    <property type="entry name" value="MFS general substrate transporter"/>
    <property type="match status" value="1"/>
</dbReference>